<proteinExistence type="predicted"/>
<organism evidence="1 2">
    <name type="scientific">Porites lobata</name>
    <dbReference type="NCBI Taxonomy" id="104759"/>
    <lineage>
        <taxon>Eukaryota</taxon>
        <taxon>Metazoa</taxon>
        <taxon>Cnidaria</taxon>
        <taxon>Anthozoa</taxon>
        <taxon>Hexacorallia</taxon>
        <taxon>Scleractinia</taxon>
        <taxon>Fungiina</taxon>
        <taxon>Poritidae</taxon>
        <taxon>Porites</taxon>
    </lineage>
</organism>
<name>A0ABN8SG03_9CNID</name>
<keyword evidence="2" id="KW-1185">Reference proteome</keyword>
<evidence type="ECO:0008006" key="3">
    <source>
        <dbReference type="Google" id="ProtNLM"/>
    </source>
</evidence>
<dbReference type="Proteomes" id="UP001159405">
    <property type="component" value="Unassembled WGS sequence"/>
</dbReference>
<reference evidence="1 2" key="1">
    <citation type="submission" date="2022-05" db="EMBL/GenBank/DDBJ databases">
        <authorList>
            <consortium name="Genoscope - CEA"/>
            <person name="William W."/>
        </authorList>
    </citation>
    <scope>NUCLEOTIDE SEQUENCE [LARGE SCALE GENOMIC DNA]</scope>
</reference>
<protein>
    <recommendedName>
        <fullName evidence="3">Reverse transcriptase zinc-binding domain-containing protein</fullName>
    </recommendedName>
</protein>
<sequence length="295" mass="33643">HPASLTSLLYLPREKGGRGLRSVEHEYKITKIKSLLKLYQNSDQTVEAVREFGEHFMATGHQSLVKEAVNFQVRKNFENRQKHQRRRSAWVGEADFGKLELNNWNHSGNCQRLTEGLIIAAQDHSLSTKSYFAWIVKDGTSPLCRICHKHEEAVDHIISGCSELAKLTIERGTIRQLNISIGRRASITVLKSQRGAWYEHKPETVTESEEVTILWDMQIHTNRELSANLTDIVIKDQANRCCKLIDVSVPSDRNTSTKVIEKLSKYKDLEIETTRMWGLRTESVPIIVGSLGLIK</sequence>
<evidence type="ECO:0000313" key="2">
    <source>
        <dbReference type="Proteomes" id="UP001159405"/>
    </source>
</evidence>
<evidence type="ECO:0000313" key="1">
    <source>
        <dbReference type="EMBL" id="CAH3190569.1"/>
    </source>
</evidence>
<gene>
    <name evidence="1" type="ORF">PLOB_00047569</name>
</gene>
<dbReference type="EMBL" id="CALNXK010000883">
    <property type="protein sequence ID" value="CAH3190569.1"/>
    <property type="molecule type" value="Genomic_DNA"/>
</dbReference>
<dbReference type="PANTHER" id="PTHR35450:SF2">
    <property type="entry name" value="REVERSE TRANSCRIPTASE DOMAIN-CONTAINING PROTEIN"/>
    <property type="match status" value="1"/>
</dbReference>
<feature type="non-terminal residue" evidence="1">
    <location>
        <position position="1"/>
    </location>
</feature>
<dbReference type="PANTHER" id="PTHR35450">
    <property type="entry name" value="REVERSE TRANSCRIPTASE DOMAIN-CONTAINING PROTEIN"/>
    <property type="match status" value="1"/>
</dbReference>
<accession>A0ABN8SG03</accession>
<comment type="caution">
    <text evidence="1">The sequence shown here is derived from an EMBL/GenBank/DDBJ whole genome shotgun (WGS) entry which is preliminary data.</text>
</comment>